<evidence type="ECO:0000313" key="2">
    <source>
        <dbReference type="EMBL" id="MBB4017330.1"/>
    </source>
</evidence>
<gene>
    <name evidence="2" type="ORF">GGR16_002359</name>
</gene>
<proteinExistence type="predicted"/>
<accession>A0A840BWL2</accession>
<name>A0A840BWL2_9HYPH</name>
<reference evidence="2 3" key="1">
    <citation type="submission" date="2020-08" db="EMBL/GenBank/DDBJ databases">
        <title>Genomic Encyclopedia of Type Strains, Phase IV (KMG-IV): sequencing the most valuable type-strain genomes for metagenomic binning, comparative biology and taxonomic classification.</title>
        <authorList>
            <person name="Goeker M."/>
        </authorList>
    </citation>
    <scope>NUCLEOTIDE SEQUENCE [LARGE SCALE GENOMIC DNA]</scope>
    <source>
        <strain evidence="2 3">DSM 103737</strain>
    </source>
</reference>
<dbReference type="InterPro" id="IPR044925">
    <property type="entry name" value="His-Me_finger_sf"/>
</dbReference>
<keyword evidence="3" id="KW-1185">Reference proteome</keyword>
<dbReference type="RefSeq" id="WP_183316688.1">
    <property type="nucleotide sequence ID" value="NZ_JACIEN010000002.1"/>
</dbReference>
<dbReference type="Proteomes" id="UP000577362">
    <property type="component" value="Unassembled WGS sequence"/>
</dbReference>
<dbReference type="AlphaFoldDB" id="A0A840BWL2"/>
<dbReference type="SUPFAM" id="SSF54060">
    <property type="entry name" value="His-Me finger endonucleases"/>
    <property type="match status" value="1"/>
</dbReference>
<evidence type="ECO:0000313" key="3">
    <source>
        <dbReference type="Proteomes" id="UP000577362"/>
    </source>
</evidence>
<sequence>MADPNGWAYEHLVVWCAAGSPRPKRDEILHHRNGDKTDNRIANLELMKRRAHNAHHLAEDGRRCRVTGRLLPRRLLDGREHNDISEARAND</sequence>
<dbReference type="Gene3D" id="3.90.75.20">
    <property type="match status" value="1"/>
</dbReference>
<feature type="domain" description="HNH nuclease" evidence="1">
    <location>
        <begin position="9"/>
        <end position="53"/>
    </location>
</feature>
<evidence type="ECO:0000259" key="1">
    <source>
        <dbReference type="Pfam" id="PF13392"/>
    </source>
</evidence>
<dbReference type="InterPro" id="IPR003615">
    <property type="entry name" value="HNH_nuc"/>
</dbReference>
<dbReference type="EMBL" id="JACIEN010000002">
    <property type="protein sequence ID" value="MBB4017330.1"/>
    <property type="molecule type" value="Genomic_DNA"/>
</dbReference>
<protein>
    <recommendedName>
        <fullName evidence="1">HNH nuclease domain-containing protein</fullName>
    </recommendedName>
</protein>
<organism evidence="2 3">
    <name type="scientific">Chelatococcus caeni</name>
    <dbReference type="NCBI Taxonomy" id="1348468"/>
    <lineage>
        <taxon>Bacteria</taxon>
        <taxon>Pseudomonadati</taxon>
        <taxon>Pseudomonadota</taxon>
        <taxon>Alphaproteobacteria</taxon>
        <taxon>Hyphomicrobiales</taxon>
        <taxon>Chelatococcaceae</taxon>
        <taxon>Chelatococcus</taxon>
    </lineage>
</organism>
<comment type="caution">
    <text evidence="2">The sequence shown here is derived from an EMBL/GenBank/DDBJ whole genome shotgun (WGS) entry which is preliminary data.</text>
</comment>
<dbReference type="Pfam" id="PF13392">
    <property type="entry name" value="HNH_3"/>
    <property type="match status" value="1"/>
</dbReference>